<dbReference type="EMBL" id="FXTP01000013">
    <property type="protein sequence ID" value="SMO86942.1"/>
    <property type="molecule type" value="Genomic_DNA"/>
</dbReference>
<keyword evidence="1" id="KW-0472">Membrane</keyword>
<sequence>MKNALMKYRAFGIGPAVTFGMILLMEFIDLIRIPEDEWITNTILFSFYAFFTSLAIHKYLQKGGTVIRVVAGFIMLAIVIFSIGYFTGHLVDNPLMILLMISFWLILFYFILPDFFSKYRLLIMGLYGGSALFFLYARLFTGSFELYESTYKFWALSLFLLPVPILMGLWFYEQWKWFRTLKAEKARAELALLRSQINPHFFFNTLNNLYSLVVNQSDQAPDVILKLSDIMRYTIYDGKKDQVSLKEEVDYLQRYIDLHKIRYQKEVDIRFEKPEDEEVKVAPLLFIIPLENAFKHGVESLRKGAYIHASLQEEPETGEVVFQIQNNYEKQDGSEANDGIGLRNLKQRLELLYPNRHTLNIENKEGVFSLTLQLNTL</sequence>
<dbReference type="Gene3D" id="3.30.565.10">
    <property type="entry name" value="Histidine kinase-like ATPase, C-terminal domain"/>
    <property type="match status" value="1"/>
</dbReference>
<evidence type="ECO:0000313" key="4">
    <source>
        <dbReference type="Proteomes" id="UP000317557"/>
    </source>
</evidence>
<dbReference type="SUPFAM" id="SSF55874">
    <property type="entry name" value="ATPase domain of HSP90 chaperone/DNA topoisomerase II/histidine kinase"/>
    <property type="match status" value="1"/>
</dbReference>
<name>A0A521EST8_9BACT</name>
<organism evidence="3 4">
    <name type="scientific">Gracilimonas mengyeensis</name>
    <dbReference type="NCBI Taxonomy" id="1302730"/>
    <lineage>
        <taxon>Bacteria</taxon>
        <taxon>Pseudomonadati</taxon>
        <taxon>Balneolota</taxon>
        <taxon>Balneolia</taxon>
        <taxon>Balneolales</taxon>
        <taxon>Balneolaceae</taxon>
        <taxon>Gracilimonas</taxon>
    </lineage>
</organism>
<keyword evidence="1" id="KW-0812">Transmembrane</keyword>
<feature type="transmembrane region" description="Helical" evidence="1">
    <location>
        <begin position="119"/>
        <end position="139"/>
    </location>
</feature>
<evidence type="ECO:0000256" key="1">
    <source>
        <dbReference type="SAM" id="Phobius"/>
    </source>
</evidence>
<keyword evidence="1" id="KW-1133">Transmembrane helix</keyword>
<dbReference type="GO" id="GO:0016020">
    <property type="term" value="C:membrane"/>
    <property type="evidence" value="ECO:0007669"/>
    <property type="project" value="InterPro"/>
</dbReference>
<feature type="transmembrane region" description="Helical" evidence="1">
    <location>
        <begin position="12"/>
        <end position="32"/>
    </location>
</feature>
<dbReference type="InterPro" id="IPR010559">
    <property type="entry name" value="Sig_transdc_His_kin_internal"/>
</dbReference>
<evidence type="ECO:0000313" key="3">
    <source>
        <dbReference type="EMBL" id="SMO86942.1"/>
    </source>
</evidence>
<evidence type="ECO:0000259" key="2">
    <source>
        <dbReference type="Pfam" id="PF06580"/>
    </source>
</evidence>
<dbReference type="AlphaFoldDB" id="A0A521EST8"/>
<feature type="transmembrane region" description="Helical" evidence="1">
    <location>
        <begin position="94"/>
        <end position="112"/>
    </location>
</feature>
<keyword evidence="3" id="KW-0418">Kinase</keyword>
<proteinExistence type="predicted"/>
<feature type="domain" description="Signal transduction histidine kinase internal region" evidence="2">
    <location>
        <begin position="188"/>
        <end position="266"/>
    </location>
</feature>
<dbReference type="InterPro" id="IPR036890">
    <property type="entry name" value="HATPase_C_sf"/>
</dbReference>
<accession>A0A521EST8</accession>
<dbReference type="InterPro" id="IPR050640">
    <property type="entry name" value="Bact_2-comp_sensor_kinase"/>
</dbReference>
<feature type="transmembrane region" description="Helical" evidence="1">
    <location>
        <begin position="69"/>
        <end position="88"/>
    </location>
</feature>
<dbReference type="GO" id="GO:0000155">
    <property type="term" value="F:phosphorelay sensor kinase activity"/>
    <property type="evidence" value="ECO:0007669"/>
    <property type="project" value="InterPro"/>
</dbReference>
<dbReference type="PANTHER" id="PTHR34220:SF7">
    <property type="entry name" value="SENSOR HISTIDINE KINASE YPDA"/>
    <property type="match status" value="1"/>
</dbReference>
<protein>
    <submittedName>
        <fullName evidence="3">Histidine kinase</fullName>
    </submittedName>
</protein>
<feature type="transmembrane region" description="Helical" evidence="1">
    <location>
        <begin position="38"/>
        <end position="57"/>
    </location>
</feature>
<reference evidence="3 4" key="1">
    <citation type="submission" date="2017-05" db="EMBL/GenBank/DDBJ databases">
        <authorList>
            <person name="Varghese N."/>
            <person name="Submissions S."/>
        </authorList>
    </citation>
    <scope>NUCLEOTIDE SEQUENCE [LARGE SCALE GENOMIC DNA]</scope>
    <source>
        <strain evidence="3 4">DSM 21985</strain>
    </source>
</reference>
<dbReference type="Pfam" id="PF06580">
    <property type="entry name" value="His_kinase"/>
    <property type="match status" value="1"/>
</dbReference>
<dbReference type="PANTHER" id="PTHR34220">
    <property type="entry name" value="SENSOR HISTIDINE KINASE YPDA"/>
    <property type="match status" value="1"/>
</dbReference>
<feature type="transmembrane region" description="Helical" evidence="1">
    <location>
        <begin position="151"/>
        <end position="172"/>
    </location>
</feature>
<keyword evidence="3" id="KW-0808">Transferase</keyword>
<dbReference type="OrthoDB" id="9809908at2"/>
<gene>
    <name evidence="3" type="ORF">SAMN06265219_113108</name>
</gene>
<dbReference type="Proteomes" id="UP000317557">
    <property type="component" value="Unassembled WGS sequence"/>
</dbReference>
<keyword evidence="4" id="KW-1185">Reference proteome</keyword>